<evidence type="ECO:0008006" key="13">
    <source>
        <dbReference type="Google" id="ProtNLM"/>
    </source>
</evidence>
<proteinExistence type="inferred from homology"/>
<dbReference type="GO" id="GO:0005525">
    <property type="term" value="F:GTP binding"/>
    <property type="evidence" value="ECO:0007669"/>
    <property type="project" value="UniProtKB-KW"/>
</dbReference>
<dbReference type="Gene3D" id="3.40.50.300">
    <property type="entry name" value="P-loop containing nucleotide triphosphate hydrolases"/>
    <property type="match status" value="1"/>
</dbReference>
<dbReference type="Pfam" id="PF02492">
    <property type="entry name" value="cobW"/>
    <property type="match status" value="1"/>
</dbReference>
<dbReference type="InterPro" id="IPR036627">
    <property type="entry name" value="CobW-likC_sf"/>
</dbReference>
<dbReference type="GO" id="GO:0005737">
    <property type="term" value="C:cytoplasm"/>
    <property type="evidence" value="ECO:0007669"/>
    <property type="project" value="TreeGrafter"/>
</dbReference>
<evidence type="ECO:0000256" key="2">
    <source>
        <dbReference type="ARBA" id="ARBA00022801"/>
    </source>
</evidence>
<feature type="compositionally biased region" description="Acidic residues" evidence="8">
    <location>
        <begin position="8"/>
        <end position="20"/>
    </location>
</feature>
<feature type="region of interest" description="Disordered" evidence="8">
    <location>
        <begin position="1"/>
        <end position="53"/>
    </location>
</feature>
<keyword evidence="1" id="KW-0547">Nucleotide-binding</keyword>
<feature type="domain" description="CobW C-terminal" evidence="10">
    <location>
        <begin position="388"/>
        <end position="471"/>
    </location>
</feature>
<feature type="domain" description="CobW/HypB/UreG nucleotide-binding" evidence="9">
    <location>
        <begin position="62"/>
        <end position="290"/>
    </location>
</feature>
<dbReference type="InterPro" id="IPR027417">
    <property type="entry name" value="P-loop_NTPase"/>
</dbReference>
<keyword evidence="2" id="KW-0378">Hydrolase</keyword>
<dbReference type="SUPFAM" id="SSF90002">
    <property type="entry name" value="Hypothetical protein YjiA, C-terminal domain"/>
    <property type="match status" value="1"/>
</dbReference>
<dbReference type="PANTHER" id="PTHR13748">
    <property type="entry name" value="COBW-RELATED"/>
    <property type="match status" value="1"/>
</dbReference>
<dbReference type="OrthoDB" id="258627at2759"/>
<dbReference type="InterPro" id="IPR011629">
    <property type="entry name" value="CobW-like_C"/>
</dbReference>
<dbReference type="PANTHER" id="PTHR13748:SF31">
    <property type="entry name" value="ZINC-REGULATED GTPASE METALLOPROTEIN ACTIVATOR 1A-RELATED"/>
    <property type="match status" value="1"/>
</dbReference>
<comment type="catalytic activity">
    <reaction evidence="7">
        <text>GTP + H2O = GDP + phosphate + H(+)</text>
        <dbReference type="Rhea" id="RHEA:19669"/>
        <dbReference type="ChEBI" id="CHEBI:15377"/>
        <dbReference type="ChEBI" id="CHEBI:15378"/>
        <dbReference type="ChEBI" id="CHEBI:37565"/>
        <dbReference type="ChEBI" id="CHEBI:43474"/>
        <dbReference type="ChEBI" id="CHEBI:58189"/>
    </reaction>
    <physiologicalReaction direction="left-to-right" evidence="7">
        <dbReference type="Rhea" id="RHEA:19670"/>
    </physiologicalReaction>
</comment>
<reference evidence="11 12" key="1">
    <citation type="submission" date="2019-01" db="EMBL/GenBank/DDBJ databases">
        <title>Nuclear Genome Assembly of the Microalgal Biofuel strain Nannochloropsis salina CCMP1776.</title>
        <authorList>
            <person name="Hovde B."/>
        </authorList>
    </citation>
    <scope>NUCLEOTIDE SEQUENCE [LARGE SCALE GENOMIC DNA]</scope>
    <source>
        <strain evidence="11 12">CCMP1776</strain>
    </source>
</reference>
<keyword evidence="5" id="KW-0143">Chaperone</keyword>
<gene>
    <name evidence="11" type="ORF">NSK_000162</name>
</gene>
<organism evidence="11 12">
    <name type="scientific">Nannochloropsis salina CCMP1776</name>
    <dbReference type="NCBI Taxonomy" id="1027361"/>
    <lineage>
        <taxon>Eukaryota</taxon>
        <taxon>Sar</taxon>
        <taxon>Stramenopiles</taxon>
        <taxon>Ochrophyta</taxon>
        <taxon>Eustigmatophyceae</taxon>
        <taxon>Eustigmatales</taxon>
        <taxon>Monodopsidaceae</taxon>
        <taxon>Microchloropsis</taxon>
        <taxon>Microchloropsis salina</taxon>
    </lineage>
</organism>
<evidence type="ECO:0000256" key="1">
    <source>
        <dbReference type="ARBA" id="ARBA00022741"/>
    </source>
</evidence>
<dbReference type="CDD" id="cd03112">
    <property type="entry name" value="CobW-like"/>
    <property type="match status" value="1"/>
</dbReference>
<dbReference type="Gene3D" id="3.30.1220.10">
    <property type="entry name" value="CobW-like, C-terminal domain"/>
    <property type="match status" value="1"/>
</dbReference>
<keyword evidence="4" id="KW-0342">GTP-binding</keyword>
<evidence type="ECO:0000256" key="8">
    <source>
        <dbReference type="SAM" id="MobiDB-lite"/>
    </source>
</evidence>
<protein>
    <recommendedName>
        <fullName evidence="13">CobW C-terminal domain-containing protein</fullName>
    </recommendedName>
</protein>
<evidence type="ECO:0000256" key="4">
    <source>
        <dbReference type="ARBA" id="ARBA00023134"/>
    </source>
</evidence>
<feature type="compositionally biased region" description="Low complexity" evidence="8">
    <location>
        <begin position="21"/>
        <end position="35"/>
    </location>
</feature>
<dbReference type="AlphaFoldDB" id="A0A4D9DEL3"/>
<dbReference type="Pfam" id="PF07683">
    <property type="entry name" value="CobW_C"/>
    <property type="match status" value="1"/>
</dbReference>
<comment type="similarity">
    <text evidence="6">Belongs to the SIMIBI class G3E GTPase family. ZNG1 subfamily.</text>
</comment>
<keyword evidence="3" id="KW-0862">Zinc</keyword>
<dbReference type="EMBL" id="SDOX01000001">
    <property type="protein sequence ID" value="TFJ88593.1"/>
    <property type="molecule type" value="Genomic_DNA"/>
</dbReference>
<dbReference type="SUPFAM" id="SSF52540">
    <property type="entry name" value="P-loop containing nucleoside triphosphate hydrolases"/>
    <property type="match status" value="1"/>
</dbReference>
<evidence type="ECO:0000313" key="11">
    <source>
        <dbReference type="EMBL" id="TFJ88593.1"/>
    </source>
</evidence>
<sequence>MTSSQDDLLTEQGEDDEEPPELVLLSSQVVSQPSSRPGEGDTDLSETKSGSSNTISTDKIVPVTIITGFLGSGKTTLLNHILTQPHGKRIAVIENEFGKGLGIESAIAKDGADGSSLEGFFELANGCICCSVKNDLLATLEVLVQRKSQFDYVIIETSGLADPGPVASCLWVDEELESQLRLDGIVTVVDAKYISRHIHRGGQEGQTFQEGSHLERGKFRGAERVTSDVSNVRENLRCPVAREEVYYREEAFRQICVADRIVLNKTDLVPEEDTISLEDELRGLNGMARIQRTLYSHVDLDFVLGLECYSGKTKEDPLPFLSCGERNGHGERHSHGGVKEVTTLAIVEPVEVDGEAVKRWLADLLWRDDPADGKEEEREDRGRDEGIQDSIRASRCQRQQIYRMKGTLSVAGSDMVHILQAVHETFELEASQTPARGGGEGEAAREGGAECRLVIIGKALDEACLRAGFLATVSSYHEELS</sequence>
<accession>A0A4D9DEL3</accession>
<dbReference type="GO" id="GO:0016787">
    <property type="term" value="F:hydrolase activity"/>
    <property type="evidence" value="ECO:0007669"/>
    <property type="project" value="UniProtKB-KW"/>
</dbReference>
<evidence type="ECO:0000256" key="7">
    <source>
        <dbReference type="ARBA" id="ARBA00049117"/>
    </source>
</evidence>
<evidence type="ECO:0000259" key="10">
    <source>
        <dbReference type="Pfam" id="PF07683"/>
    </source>
</evidence>
<comment type="caution">
    <text evidence="11">The sequence shown here is derived from an EMBL/GenBank/DDBJ whole genome shotgun (WGS) entry which is preliminary data.</text>
</comment>
<dbReference type="InterPro" id="IPR003495">
    <property type="entry name" value="CobW/HypB/UreG_nucleotide-bd"/>
</dbReference>
<keyword evidence="12" id="KW-1185">Reference proteome</keyword>
<name>A0A4D9DEL3_9STRA</name>
<evidence type="ECO:0000256" key="5">
    <source>
        <dbReference type="ARBA" id="ARBA00023186"/>
    </source>
</evidence>
<evidence type="ECO:0000256" key="3">
    <source>
        <dbReference type="ARBA" id="ARBA00022833"/>
    </source>
</evidence>
<evidence type="ECO:0000256" key="6">
    <source>
        <dbReference type="ARBA" id="ARBA00034320"/>
    </source>
</evidence>
<dbReference type="Proteomes" id="UP000355283">
    <property type="component" value="Unassembled WGS sequence"/>
</dbReference>
<evidence type="ECO:0000313" key="12">
    <source>
        <dbReference type="Proteomes" id="UP000355283"/>
    </source>
</evidence>
<dbReference type="InterPro" id="IPR051316">
    <property type="entry name" value="Zinc-reg_GTPase_activator"/>
</dbReference>
<evidence type="ECO:0000259" key="9">
    <source>
        <dbReference type="Pfam" id="PF02492"/>
    </source>
</evidence>